<proteinExistence type="predicted"/>
<gene>
    <name evidence="1" type="ORF">K3G42_004894</name>
</gene>
<protein>
    <submittedName>
        <fullName evidence="1">Uncharacterized protein</fullName>
    </submittedName>
</protein>
<dbReference type="EMBL" id="CM037626">
    <property type="protein sequence ID" value="KAH8011663.1"/>
    <property type="molecule type" value="Genomic_DNA"/>
</dbReference>
<accession>A0ACB8FYC7</accession>
<reference evidence="1" key="1">
    <citation type="submission" date="2021-08" db="EMBL/GenBank/DDBJ databases">
        <title>The first chromosome-level gecko genome reveals the dynamic sex chromosomes of Neotropical dwarf geckos (Sphaerodactylidae: Sphaerodactylus).</title>
        <authorList>
            <person name="Pinto B.J."/>
            <person name="Keating S.E."/>
            <person name="Gamble T."/>
        </authorList>
    </citation>
    <scope>NUCLEOTIDE SEQUENCE</scope>
    <source>
        <strain evidence="1">TG3544</strain>
    </source>
</reference>
<evidence type="ECO:0000313" key="1">
    <source>
        <dbReference type="EMBL" id="KAH8011663.1"/>
    </source>
</evidence>
<name>A0ACB8FYC7_9SAUR</name>
<organism evidence="1 2">
    <name type="scientific">Sphaerodactylus townsendi</name>
    <dbReference type="NCBI Taxonomy" id="933632"/>
    <lineage>
        <taxon>Eukaryota</taxon>
        <taxon>Metazoa</taxon>
        <taxon>Chordata</taxon>
        <taxon>Craniata</taxon>
        <taxon>Vertebrata</taxon>
        <taxon>Euteleostomi</taxon>
        <taxon>Lepidosauria</taxon>
        <taxon>Squamata</taxon>
        <taxon>Bifurcata</taxon>
        <taxon>Gekkota</taxon>
        <taxon>Sphaerodactylidae</taxon>
        <taxon>Sphaerodactylus</taxon>
    </lineage>
</organism>
<evidence type="ECO:0000313" key="2">
    <source>
        <dbReference type="Proteomes" id="UP000827872"/>
    </source>
</evidence>
<keyword evidence="2" id="KW-1185">Reference proteome</keyword>
<sequence>MMDGAPVGWSYPPAKDVDKGFFLLASQGHPKYCMNGYLFPMPIALGPYPHPSYDATAVYRGFWTAFIVLAVTSSLVGGFLLVCGVPFVNARFYKVGGGFLLTAGILFALLIFLFVMWKEFAADLAKYILLERSDRCEDEIPVKVYYGWSFIFAAAGVPLVLLSGLLFYLVGYSILKELE</sequence>
<dbReference type="Proteomes" id="UP000827872">
    <property type="component" value="Linkage Group LG13"/>
</dbReference>
<comment type="caution">
    <text evidence="1">The sequence shown here is derived from an EMBL/GenBank/DDBJ whole genome shotgun (WGS) entry which is preliminary data.</text>
</comment>